<evidence type="ECO:0000313" key="3">
    <source>
        <dbReference type="EMBL" id="KNY30419.1"/>
    </source>
</evidence>
<evidence type="ECO:0000313" key="4">
    <source>
        <dbReference type="Proteomes" id="UP000036923"/>
    </source>
</evidence>
<name>A0A0L6JXE6_9FIRM</name>
<dbReference type="Pfam" id="PF07705">
    <property type="entry name" value="CARDB"/>
    <property type="match status" value="1"/>
</dbReference>
<dbReference type="Gene3D" id="2.60.120.380">
    <property type="match status" value="2"/>
</dbReference>
<dbReference type="STRING" id="398512.Bccel_5699"/>
<dbReference type="AlphaFoldDB" id="A0A0L6JXE6"/>
<gene>
    <name evidence="3" type="ORF">Bccel_5699</name>
</gene>
<dbReference type="OrthoDB" id="3648721at2"/>
<dbReference type="InterPro" id="IPR008969">
    <property type="entry name" value="CarboxyPept-like_regulatory"/>
</dbReference>
<proteinExistence type="predicted"/>
<dbReference type="InterPro" id="IPR011635">
    <property type="entry name" value="CARDB"/>
</dbReference>
<dbReference type="GO" id="GO:0000272">
    <property type="term" value="P:polysaccharide catabolic process"/>
    <property type="evidence" value="ECO:0007669"/>
    <property type="project" value="InterPro"/>
</dbReference>
<keyword evidence="4" id="KW-1185">Reference proteome</keyword>
<reference evidence="4" key="1">
    <citation type="submission" date="2015-07" db="EMBL/GenBank/DDBJ databases">
        <title>Near-Complete Genome Sequence of the Cellulolytic Bacterium Bacteroides (Pseudobacteroides) cellulosolvens ATCC 35603.</title>
        <authorList>
            <person name="Dassa B."/>
            <person name="Utturkar S.M."/>
            <person name="Klingeman D.M."/>
            <person name="Hurt R.A."/>
            <person name="Keller M."/>
            <person name="Xu J."/>
            <person name="Reddy Y.H.K."/>
            <person name="Borovok I."/>
            <person name="Grinberg I.R."/>
            <person name="Lamed R."/>
            <person name="Zhivin O."/>
            <person name="Bayer E.A."/>
            <person name="Brown S.D."/>
        </authorList>
    </citation>
    <scope>NUCLEOTIDE SEQUENCE [LARGE SCALE GENOMIC DNA]</scope>
    <source>
        <strain evidence="4">DSM 2933</strain>
    </source>
</reference>
<dbReference type="PROSITE" id="PS50853">
    <property type="entry name" value="FN3"/>
    <property type="match status" value="1"/>
</dbReference>
<protein>
    <submittedName>
        <fullName evidence="3">APHP domain protein</fullName>
    </submittedName>
</protein>
<dbReference type="InterPro" id="IPR003961">
    <property type="entry name" value="FN3_dom"/>
</dbReference>
<evidence type="ECO:0000259" key="1">
    <source>
        <dbReference type="PROSITE" id="PS50853"/>
    </source>
</evidence>
<dbReference type="Pfam" id="PF00041">
    <property type="entry name" value="fn3"/>
    <property type="match status" value="1"/>
</dbReference>
<dbReference type="InterPro" id="IPR016134">
    <property type="entry name" value="Dockerin_dom"/>
</dbReference>
<dbReference type="InterPro" id="IPR013783">
    <property type="entry name" value="Ig-like_fold"/>
</dbReference>
<dbReference type="SMART" id="SM00060">
    <property type="entry name" value="FN3"/>
    <property type="match status" value="1"/>
</dbReference>
<comment type="caution">
    <text evidence="3">The sequence shown here is derived from an EMBL/GenBank/DDBJ whole genome shotgun (WGS) entry which is preliminary data.</text>
</comment>
<dbReference type="InterPro" id="IPR036439">
    <property type="entry name" value="Dockerin_dom_sf"/>
</dbReference>
<dbReference type="SUPFAM" id="SSF49464">
    <property type="entry name" value="Carboxypeptidase regulatory domain-like"/>
    <property type="match status" value="1"/>
</dbReference>
<organism evidence="3 4">
    <name type="scientific">Pseudobacteroides cellulosolvens ATCC 35603 = DSM 2933</name>
    <dbReference type="NCBI Taxonomy" id="398512"/>
    <lineage>
        <taxon>Bacteria</taxon>
        <taxon>Bacillati</taxon>
        <taxon>Bacillota</taxon>
        <taxon>Clostridia</taxon>
        <taxon>Eubacteriales</taxon>
        <taxon>Oscillospiraceae</taxon>
        <taxon>Pseudobacteroides</taxon>
    </lineage>
</organism>
<dbReference type="Gene3D" id="2.60.40.4130">
    <property type="match status" value="1"/>
</dbReference>
<dbReference type="InterPro" id="IPR036116">
    <property type="entry name" value="FN3_sf"/>
</dbReference>
<dbReference type="CDD" id="cd00063">
    <property type="entry name" value="FN3"/>
    <property type="match status" value="1"/>
</dbReference>
<dbReference type="SUPFAM" id="SSF63446">
    <property type="entry name" value="Type I dockerin domain"/>
    <property type="match status" value="1"/>
</dbReference>
<dbReference type="PROSITE" id="PS51766">
    <property type="entry name" value="DOCKERIN"/>
    <property type="match status" value="1"/>
</dbReference>
<accession>A0A0L6JXE6</accession>
<dbReference type="Proteomes" id="UP000036923">
    <property type="component" value="Unassembled WGS sequence"/>
</dbReference>
<dbReference type="Gene3D" id="2.60.40.10">
    <property type="entry name" value="Immunoglobulins"/>
    <property type="match status" value="2"/>
</dbReference>
<evidence type="ECO:0000259" key="2">
    <source>
        <dbReference type="PROSITE" id="PS51766"/>
    </source>
</evidence>
<dbReference type="RefSeq" id="WP_036940084.1">
    <property type="nucleotide sequence ID" value="NZ_JQKC01000010.1"/>
</dbReference>
<feature type="domain" description="Dockerin" evidence="2">
    <location>
        <begin position="119"/>
        <end position="186"/>
    </location>
</feature>
<dbReference type="SUPFAM" id="SSF49265">
    <property type="entry name" value="Fibronectin type III"/>
    <property type="match status" value="1"/>
</dbReference>
<feature type="domain" description="Fibronectin type-III" evidence="1">
    <location>
        <begin position="199"/>
        <end position="284"/>
    </location>
</feature>
<dbReference type="EMBL" id="LGTC01000001">
    <property type="protein sequence ID" value="KNY30419.1"/>
    <property type="molecule type" value="Genomic_DNA"/>
</dbReference>
<sequence length="615" mass="68243" precursor="true">MFRIRRLLVVLVMALITGALFNSMSVFGATAGTYKISGYVEPDFHFTNSMTKADFKVEIVGTSYSDVTDSMGYFEIPNIPIAASINVKVRFSKAGYLRKEIGNLTIGSEVLIGSKEDPVKMWPGDVLQDDAINFVDVLLMAKSYNAIKNEVLYSKICDFNLDSSVNVADVIIMSRHFNAVPNEYATEKVSYVAPDKPGAPQNLKALWYTGSTISLSWEAPSIKTSISGYEIYLNDKVAATSKTTNITCSGLNPNKENTIYIKSINSSNVKSDASNILRITTPIDDHGNTIDRATPIECEKEVVASMESNDTADYFKFKPQVSGTYVFKMYVGSKLYGYLYNEFGEKMGVFNTDQFNLIAGKEYTLGIKNVSTYGEYRFYVRQKTIKPDIVVDKILVDNACIKEPSSIKIRIVNIGDAPNTSSFRVALDIDGQNNLLWADCDTIIPAGNIATLSINGGFNGLTTWTPMEVGIHSITANADILNRVTEVFEDNNTFSCSVFFDDYSDSLDYARAIQLGKEVTGIITSPQDKDFFTFIPSSNGNYKFELPGSHYTNVYVYDKDLNQVAETTIATRGGARNSCYVKAPLEANQKYYILVRTADSNDFINETYKLVTSIY</sequence>